<dbReference type="AlphaFoldDB" id="A0A2N0RAG7"/>
<feature type="chain" id="PRO_5014612099" evidence="2">
    <location>
        <begin position="25"/>
        <end position="684"/>
    </location>
</feature>
<name>A0A2N0RAG7_9GLOM</name>
<evidence type="ECO:0000313" key="3">
    <source>
        <dbReference type="EMBL" id="PKC60282.1"/>
    </source>
</evidence>
<sequence>MVVFNKTLQFLIITFTLLLITVFAQEPITYNENLYNLRFEGSDTYKDGTIILLFTQGNNQTKFLDTKIHLRIIFVNRTILPVEIDYSSISDFIPQCNSSVNPLLCATTLTPKAVYKLQNKYQVEPNLDSKQEFFITELYNATTLVWRKFIVQNPNNLKEENGIYNISKDNTLIYSQNTFPLIEGGYATIMFMQTAGPNNITIHEIYVIYFRDNISIKQHLLYSSISGNTLNLAGDCKNSFDGSGNTFFFTDLDGSKPDIINPQNYNYFRIHFLSNGAISFVDTNYFDIRKANFLDYSAMEIIPLFYGGYLGFNRLIPDNKLIIIYDDNINIKQTLNLTYSFNKNGLNSFVMQKQSLLWFFNYDNIQTWNINYYPLNSIDVTDSRYIYQNPTVSETYPKINEYIQISGTNRNPFDFIINYNKPIALSSKNIIIYQYLDDNNAILRQIIPGQSELCQLINDTTISVKIFVSTLHQLNVKYGVKVENNFVKTQFDDEPLLGISEKIWTFNTSLEALDKSTNQATFTVRLNFDNKTIKIYNEINSKDSPLLQQFKDELVQAIPVDPKRLTIEKTLKIQNENSIFVLIFITIMPPYINDGIERSTNSVLKDLNELIYQKKYNLLSSGDITKFLDENYGVQIIPNFWEKYKVMLIIFIIVLIIMSCIVIFFSFYKNPKFIKLIRKIYFFL</sequence>
<dbReference type="VEuPathDB" id="FungiDB:FUN_013684"/>
<evidence type="ECO:0000256" key="1">
    <source>
        <dbReference type="SAM" id="Phobius"/>
    </source>
</evidence>
<evidence type="ECO:0000256" key="2">
    <source>
        <dbReference type="SAM" id="SignalP"/>
    </source>
</evidence>
<keyword evidence="1" id="KW-0812">Transmembrane</keyword>
<reference evidence="3 4" key="2">
    <citation type="submission" date="2017-10" db="EMBL/GenBank/DDBJ databases">
        <title>Genome analyses suggest a sexual origin of heterokaryosis in a supposedly ancient asexual fungus.</title>
        <authorList>
            <person name="Corradi N."/>
            <person name="Sedzielewska K."/>
            <person name="Noel J."/>
            <person name="Charron P."/>
            <person name="Farinelli L."/>
            <person name="Marton T."/>
            <person name="Kruger M."/>
            <person name="Pelin A."/>
            <person name="Brachmann A."/>
            <person name="Corradi N."/>
        </authorList>
    </citation>
    <scope>NUCLEOTIDE SEQUENCE [LARGE SCALE GENOMIC DNA]</scope>
    <source>
        <strain evidence="3 4">A1</strain>
    </source>
</reference>
<feature type="transmembrane region" description="Helical" evidence="1">
    <location>
        <begin position="646"/>
        <end position="668"/>
    </location>
</feature>
<keyword evidence="1" id="KW-1133">Transmembrane helix</keyword>
<dbReference type="VEuPathDB" id="FungiDB:RhiirFUN_017381"/>
<dbReference type="EMBL" id="LLXH01001171">
    <property type="protein sequence ID" value="PKC60282.1"/>
    <property type="molecule type" value="Genomic_DNA"/>
</dbReference>
<evidence type="ECO:0000313" key="4">
    <source>
        <dbReference type="Proteomes" id="UP000232688"/>
    </source>
</evidence>
<reference evidence="3 4" key="1">
    <citation type="submission" date="2017-10" db="EMBL/GenBank/DDBJ databases">
        <title>Extensive intraspecific genome diversity in a model arbuscular mycorrhizal fungus.</title>
        <authorList>
            <person name="Chen E.C.H."/>
            <person name="Morin E."/>
            <person name="Baudet D."/>
            <person name="Noel J."/>
            <person name="Ndikumana S."/>
            <person name="Charron P."/>
            <person name="St-Onge C."/>
            <person name="Giorgi J."/>
            <person name="Grigoriev I.V."/>
            <person name="Roux C."/>
            <person name="Martin F.M."/>
            <person name="Corradi N."/>
        </authorList>
    </citation>
    <scope>NUCLEOTIDE SEQUENCE [LARGE SCALE GENOMIC DNA]</scope>
    <source>
        <strain evidence="3 4">A1</strain>
    </source>
</reference>
<keyword evidence="2" id="KW-0732">Signal</keyword>
<organism evidence="3 4">
    <name type="scientific">Rhizophagus irregularis</name>
    <dbReference type="NCBI Taxonomy" id="588596"/>
    <lineage>
        <taxon>Eukaryota</taxon>
        <taxon>Fungi</taxon>
        <taxon>Fungi incertae sedis</taxon>
        <taxon>Mucoromycota</taxon>
        <taxon>Glomeromycotina</taxon>
        <taxon>Glomeromycetes</taxon>
        <taxon>Glomerales</taxon>
        <taxon>Glomeraceae</taxon>
        <taxon>Rhizophagus</taxon>
    </lineage>
</organism>
<gene>
    <name evidence="3" type="ORF">RhiirA1_490706</name>
</gene>
<feature type="signal peptide" evidence="2">
    <location>
        <begin position="1"/>
        <end position="24"/>
    </location>
</feature>
<protein>
    <submittedName>
        <fullName evidence="3">Uncharacterized protein</fullName>
    </submittedName>
</protein>
<dbReference type="Proteomes" id="UP000232688">
    <property type="component" value="Unassembled WGS sequence"/>
</dbReference>
<proteinExistence type="predicted"/>
<dbReference type="VEuPathDB" id="FungiDB:RhiirA1_490706"/>
<keyword evidence="1" id="KW-0472">Membrane</keyword>
<accession>A0A2N0RAG7</accession>
<comment type="caution">
    <text evidence="3">The sequence shown here is derived from an EMBL/GenBank/DDBJ whole genome shotgun (WGS) entry which is preliminary data.</text>
</comment>